<organism evidence="2 3">
    <name type="scientific">Mycobacterium colombiense</name>
    <dbReference type="NCBI Taxonomy" id="339268"/>
    <lineage>
        <taxon>Bacteria</taxon>
        <taxon>Bacillati</taxon>
        <taxon>Actinomycetota</taxon>
        <taxon>Actinomycetes</taxon>
        <taxon>Mycobacteriales</taxon>
        <taxon>Mycobacteriaceae</taxon>
        <taxon>Mycobacterium</taxon>
        <taxon>Mycobacterium avium complex (MAC)</taxon>
    </lineage>
</organism>
<dbReference type="Pfam" id="PF12680">
    <property type="entry name" value="SnoaL_2"/>
    <property type="match status" value="1"/>
</dbReference>
<dbReference type="InterPro" id="IPR032710">
    <property type="entry name" value="NTF2-like_dom_sf"/>
</dbReference>
<dbReference type="InterPro" id="IPR037401">
    <property type="entry name" value="SnoaL-like"/>
</dbReference>
<protein>
    <recommendedName>
        <fullName evidence="1">SnoaL-like domain-containing protein</fullName>
    </recommendedName>
</protein>
<evidence type="ECO:0000259" key="1">
    <source>
        <dbReference type="Pfam" id="PF12680"/>
    </source>
</evidence>
<name>A0A1A0W0Y9_9MYCO</name>
<proteinExistence type="predicted"/>
<feature type="domain" description="SnoaL-like" evidence="1">
    <location>
        <begin position="10"/>
        <end position="111"/>
    </location>
</feature>
<dbReference type="Gene3D" id="3.10.450.50">
    <property type="match status" value="1"/>
</dbReference>
<dbReference type="AlphaFoldDB" id="A0A1A0W0Y9"/>
<dbReference type="Proteomes" id="UP000091914">
    <property type="component" value="Unassembled WGS sequence"/>
</dbReference>
<dbReference type="SUPFAM" id="SSF54427">
    <property type="entry name" value="NTF2-like"/>
    <property type="match status" value="1"/>
</dbReference>
<reference evidence="2 3" key="1">
    <citation type="submission" date="2016-06" db="EMBL/GenBank/DDBJ databases">
        <authorList>
            <person name="Kjaerup R.B."/>
            <person name="Dalgaard T.S."/>
            <person name="Juul-Madsen H.R."/>
        </authorList>
    </citation>
    <scope>NUCLEOTIDE SEQUENCE [LARGE SCALE GENOMIC DNA]</scope>
    <source>
        <strain evidence="2 3">852002-51834_SCH5396731</strain>
    </source>
</reference>
<gene>
    <name evidence="2" type="ORF">A5760_22995</name>
</gene>
<dbReference type="RefSeq" id="WP_064877125.1">
    <property type="nucleotide sequence ID" value="NZ_LZSX01000003.1"/>
</dbReference>
<sequence>MRTLQPVVIVRGLLRAVDSRDFQALDSYVTDDVYFRFGNNNPTNTKADFAATMHPFLRGIGAIRHEVTEMWELPEGSVVATMDVHYTRLDRHQLILPCCNVFRIRDGLVYDYRIYMDVNPVVAPVYPTPVPKPASAL</sequence>
<dbReference type="OrthoDB" id="7560468at2"/>
<evidence type="ECO:0000313" key="2">
    <source>
        <dbReference type="EMBL" id="OBB89114.1"/>
    </source>
</evidence>
<dbReference type="EMBL" id="LZSX01000003">
    <property type="protein sequence ID" value="OBB89114.1"/>
    <property type="molecule type" value="Genomic_DNA"/>
</dbReference>
<evidence type="ECO:0000313" key="3">
    <source>
        <dbReference type="Proteomes" id="UP000091914"/>
    </source>
</evidence>
<comment type="caution">
    <text evidence="2">The sequence shown here is derived from an EMBL/GenBank/DDBJ whole genome shotgun (WGS) entry which is preliminary data.</text>
</comment>
<accession>A0A1A0W0Y9</accession>